<evidence type="ECO:0000313" key="2">
    <source>
        <dbReference type="EMBL" id="RAL14432.1"/>
    </source>
</evidence>
<feature type="compositionally biased region" description="Polar residues" evidence="1">
    <location>
        <begin position="581"/>
        <end position="596"/>
    </location>
</feature>
<feature type="region of interest" description="Disordered" evidence="1">
    <location>
        <begin position="24"/>
        <end position="70"/>
    </location>
</feature>
<proteinExistence type="predicted"/>
<dbReference type="EMBL" id="KZ824275">
    <property type="protein sequence ID" value="RAL14432.1"/>
    <property type="molecule type" value="Genomic_DNA"/>
</dbReference>
<feature type="region of interest" description="Disordered" evidence="1">
    <location>
        <begin position="660"/>
        <end position="689"/>
    </location>
</feature>
<dbReference type="GeneID" id="37204787"/>
<organism evidence="2 3">
    <name type="scientific">Aspergillus homomorphus (strain CBS 101889)</name>
    <dbReference type="NCBI Taxonomy" id="1450537"/>
    <lineage>
        <taxon>Eukaryota</taxon>
        <taxon>Fungi</taxon>
        <taxon>Dikarya</taxon>
        <taxon>Ascomycota</taxon>
        <taxon>Pezizomycotina</taxon>
        <taxon>Eurotiomycetes</taxon>
        <taxon>Eurotiomycetidae</taxon>
        <taxon>Eurotiales</taxon>
        <taxon>Aspergillaceae</taxon>
        <taxon>Aspergillus</taxon>
        <taxon>Aspergillus subgen. Circumdati</taxon>
    </lineage>
</organism>
<evidence type="ECO:0000256" key="1">
    <source>
        <dbReference type="SAM" id="MobiDB-lite"/>
    </source>
</evidence>
<dbReference type="OrthoDB" id="4188313at2759"/>
<keyword evidence="3" id="KW-1185">Reference proteome</keyword>
<feature type="region of interest" description="Disordered" evidence="1">
    <location>
        <begin position="516"/>
        <end position="596"/>
    </location>
</feature>
<sequence length="689" mass="73484">MDFLTKDLLLKKRTSFSFLFGSNRPTFALHNESPEDQPPGYYDVPPKKENKPAAPQMASEEDEDTLHSTRQELSSELEAQVRYACSLLVYRIEQGISSNYSPNRAKAVAAARRKRVSAVTATSTISGCDTAAAAQIETKYLLSSTTKKLRDGVMGRLGGGIFARDGGISIDGEKHDSGVGLTQQPSIATMREGQRSKLGSSHSNYTAAQPLESVTAGNLDKEATEAIVGGEHSMIVSPISPTAPEGEEDVIISPITVSTTTTTIANTTGSGSTVYRTVPTSLSPTDSSNHATSSEDTNPTSSREPNQHQHRSEFLTRGAAATGEETTQCRRDQDTAVFLSPTDPAPDRQAHSATADENPDLTNDSDVEVFLDPETAAEYITSSAGGVGGVGISLLTTSTPSLGLTIDPASARQSRVYIPPAPATINIDAGANPTATEEDASKIKRKLTYTPTYPSQLPQLQNLTTMTTDQTEGEDEPPIIIDTNGNAHVMNRDEELERDRGLQQAVMTKMQTGSIFLVSPTEDTPEEAVGSSSSDEAHESNHGAITNPARGDADAEAETPGPLPRLPEPTYTPLPPRRPGTSASRLKTSWSAISRSTASVSGKLRRKFRRGGDAGIDDDDDDDDDDSFVELERSRPRSRSQAKTPTLLFKRLAGWLTGRGSSKTAAAAAENEDVPTTSGLEGVVPYQGT</sequence>
<reference evidence="2 3" key="1">
    <citation type="submission" date="2018-02" db="EMBL/GenBank/DDBJ databases">
        <title>The genomes of Aspergillus section Nigri reveals drivers in fungal speciation.</title>
        <authorList>
            <consortium name="DOE Joint Genome Institute"/>
            <person name="Vesth T.C."/>
            <person name="Nybo J."/>
            <person name="Theobald S."/>
            <person name="Brandl J."/>
            <person name="Frisvad J.C."/>
            <person name="Nielsen K.F."/>
            <person name="Lyhne E.K."/>
            <person name="Kogle M.E."/>
            <person name="Kuo A."/>
            <person name="Riley R."/>
            <person name="Clum A."/>
            <person name="Nolan M."/>
            <person name="Lipzen A."/>
            <person name="Salamov A."/>
            <person name="Henrissat B."/>
            <person name="Wiebenga A."/>
            <person name="De vries R.P."/>
            <person name="Grigoriev I.V."/>
            <person name="Mortensen U.H."/>
            <person name="Andersen M.R."/>
            <person name="Baker S.E."/>
        </authorList>
    </citation>
    <scope>NUCLEOTIDE SEQUENCE [LARGE SCALE GENOMIC DNA]</scope>
    <source>
        <strain evidence="2 3">CBS 101889</strain>
    </source>
</reference>
<feature type="compositionally biased region" description="Basic and acidic residues" evidence="1">
    <location>
        <begin position="305"/>
        <end position="314"/>
    </location>
</feature>
<accession>A0A395I2M9</accession>
<evidence type="ECO:0000313" key="3">
    <source>
        <dbReference type="Proteomes" id="UP000248961"/>
    </source>
</evidence>
<dbReference type="AlphaFoldDB" id="A0A395I2M9"/>
<feature type="compositionally biased region" description="Acidic residues" evidence="1">
    <location>
        <begin position="615"/>
        <end position="629"/>
    </location>
</feature>
<dbReference type="Proteomes" id="UP000248961">
    <property type="component" value="Unassembled WGS sequence"/>
</dbReference>
<feature type="region of interest" description="Disordered" evidence="1">
    <location>
        <begin position="263"/>
        <end position="365"/>
    </location>
</feature>
<dbReference type="VEuPathDB" id="FungiDB:BO97DRAFT_476725"/>
<protein>
    <submittedName>
        <fullName evidence="2">Uncharacterized protein</fullName>
    </submittedName>
</protein>
<dbReference type="STRING" id="1450537.A0A395I2M9"/>
<gene>
    <name evidence="2" type="ORF">BO97DRAFT_476725</name>
</gene>
<feature type="region of interest" description="Disordered" evidence="1">
    <location>
        <begin position="609"/>
        <end position="645"/>
    </location>
</feature>
<feature type="compositionally biased region" description="Pro residues" evidence="1">
    <location>
        <begin position="561"/>
        <end position="578"/>
    </location>
</feature>
<feature type="compositionally biased region" description="Polar residues" evidence="1">
    <location>
        <begin position="274"/>
        <end position="304"/>
    </location>
</feature>
<name>A0A395I2M9_ASPHC</name>
<feature type="compositionally biased region" description="Low complexity" evidence="1">
    <location>
        <begin position="263"/>
        <end position="273"/>
    </location>
</feature>
<dbReference type="RefSeq" id="XP_025553586.1">
    <property type="nucleotide sequence ID" value="XM_025700498.1"/>
</dbReference>